<reference evidence="2 3" key="1">
    <citation type="submission" date="2017-04" db="EMBL/GenBank/DDBJ databases">
        <authorList>
            <person name="Afonso C.L."/>
            <person name="Miller P.J."/>
            <person name="Scott M.A."/>
            <person name="Spackman E."/>
            <person name="Goraichik I."/>
            <person name="Dimitrov K.M."/>
            <person name="Suarez D.L."/>
            <person name="Swayne D.E."/>
        </authorList>
    </citation>
    <scope>NUCLEOTIDE SEQUENCE [LARGE SCALE GENOMIC DNA]</scope>
    <source>
        <strain evidence="2 3">CGMCC 1.12644</strain>
    </source>
</reference>
<evidence type="ECO:0000313" key="3">
    <source>
        <dbReference type="Proteomes" id="UP000192330"/>
    </source>
</evidence>
<dbReference type="EMBL" id="FWYD01000005">
    <property type="protein sequence ID" value="SMC76660.1"/>
    <property type="molecule type" value="Genomic_DNA"/>
</dbReference>
<organism evidence="2 3">
    <name type="scientific">Primorskyibacter flagellatus</name>
    <dbReference type="NCBI Taxonomy" id="1387277"/>
    <lineage>
        <taxon>Bacteria</taxon>
        <taxon>Pseudomonadati</taxon>
        <taxon>Pseudomonadota</taxon>
        <taxon>Alphaproteobacteria</taxon>
        <taxon>Rhodobacterales</taxon>
        <taxon>Roseobacteraceae</taxon>
        <taxon>Primorskyibacter</taxon>
    </lineage>
</organism>
<name>A0A1W2BUK1_9RHOB</name>
<dbReference type="Pfam" id="PF13166">
    <property type="entry name" value="AAA_13"/>
    <property type="match status" value="1"/>
</dbReference>
<evidence type="ECO:0000313" key="2">
    <source>
        <dbReference type="EMBL" id="SMC76660.1"/>
    </source>
</evidence>
<proteinExistence type="predicted"/>
<evidence type="ECO:0000259" key="1">
    <source>
        <dbReference type="Pfam" id="PF13166"/>
    </source>
</evidence>
<feature type="domain" description="Protein CR006 P-loop" evidence="1">
    <location>
        <begin position="39"/>
        <end position="175"/>
    </location>
</feature>
<dbReference type="InterPro" id="IPR026866">
    <property type="entry name" value="CR006_AAA"/>
</dbReference>
<protein>
    <submittedName>
        <fullName evidence="2">AAA domain-containing protein</fullName>
    </submittedName>
</protein>
<dbReference type="AlphaFoldDB" id="A0A1W2BUK1"/>
<keyword evidence="3" id="KW-1185">Reference proteome</keyword>
<dbReference type="Proteomes" id="UP000192330">
    <property type="component" value="Unassembled WGS sequence"/>
</dbReference>
<gene>
    <name evidence="2" type="ORF">SAMN06295998_1053</name>
</gene>
<accession>A0A1W2BUK1</accession>
<dbReference type="STRING" id="1387277.SAMN06295998_1053"/>
<sequence length="175" mass="19314">MPPTLSRSLLHPRLDNASPTKEVAMTGELAGFDLGEWLEEYADIETAVAATIKKHNDAFTSFAAMQKDAFTKIEAHVLATNQVDWDRLQKDVRDAEAEQVTARAEEKGIADRQLELRNDLHDGGVGADKMNELIWAYLGHKELRLVAEDGGYKILRPSGKPATELGEGEHTAVSF</sequence>